<dbReference type="Gene3D" id="3.40.630.10">
    <property type="entry name" value="Zn peptidases"/>
    <property type="match status" value="1"/>
</dbReference>
<dbReference type="PANTHER" id="PTHR11963:SF23">
    <property type="entry name" value="CYTOSOL AMINOPEPTIDASE"/>
    <property type="match status" value="1"/>
</dbReference>
<comment type="similarity">
    <text evidence="2">Belongs to the peptidase M17 family.</text>
</comment>
<organism evidence="8">
    <name type="scientific">freshwater metagenome</name>
    <dbReference type="NCBI Taxonomy" id="449393"/>
    <lineage>
        <taxon>unclassified sequences</taxon>
        <taxon>metagenomes</taxon>
        <taxon>ecological metagenomes</taxon>
    </lineage>
</organism>
<dbReference type="EMBL" id="CAEZST010000010">
    <property type="protein sequence ID" value="CAB4547083.1"/>
    <property type="molecule type" value="Genomic_DNA"/>
</dbReference>
<name>A0A6J6C9J6_9ZZZZ</name>
<evidence type="ECO:0000256" key="5">
    <source>
        <dbReference type="ARBA" id="ARBA00022670"/>
    </source>
</evidence>
<keyword evidence="4" id="KW-0031">Aminopeptidase</keyword>
<evidence type="ECO:0000313" key="9">
    <source>
        <dbReference type="EMBL" id="CAB4568863.1"/>
    </source>
</evidence>
<dbReference type="Pfam" id="PF00883">
    <property type="entry name" value="Peptidase_M17"/>
    <property type="match status" value="1"/>
</dbReference>
<dbReference type="EMBL" id="CAEZTO010000004">
    <property type="protein sequence ID" value="CAB4568863.1"/>
    <property type="molecule type" value="Genomic_DNA"/>
</dbReference>
<dbReference type="GO" id="GO:0030145">
    <property type="term" value="F:manganese ion binding"/>
    <property type="evidence" value="ECO:0007669"/>
    <property type="project" value="InterPro"/>
</dbReference>
<dbReference type="GO" id="GO:0006508">
    <property type="term" value="P:proteolysis"/>
    <property type="evidence" value="ECO:0007669"/>
    <property type="project" value="UniProtKB-KW"/>
</dbReference>
<proteinExistence type="inferred from homology"/>
<dbReference type="NCBIfam" id="NF002073">
    <property type="entry name" value="PRK00913.1-2"/>
    <property type="match status" value="1"/>
</dbReference>
<evidence type="ECO:0000256" key="4">
    <source>
        <dbReference type="ARBA" id="ARBA00022438"/>
    </source>
</evidence>
<sequence length="461" mass="48556">MHEVSLITSLPTIPHQLAIPFSSVDAMADFSPELSQEVLGLYKAENKAGVVTRVPLGKSVALLVGGDLPLAEFVASAVRAATHSAPLVIDLRGKSDLIEQAVESALLSAKTPTSYKSESKAEVVSVQFLVDEIVDIKRAHIVSLDVLYARELINMPANDLYPENFAQKVSELSKGLPLSIEVWDEKRLEQERCGGIIGVGKGSSRPPRLVKIEYKGGGQHLGLAGKGITFDTGGLSLKPADSMVGMKYDMAGAATVLAATLAIAKLGLKVNVTTVLCLAENMPSGSATRPGDVVKIRNGKTVEVLNTDAEGRLVLADGLSILSEIKPDHIIDVATLTGAASIALGKRHTGLMGQGIAVEAVKQAAQSTGELVWHMPLAEELKETLNSDLADMTNVKIGNRAGGMLVGGLFLQEFVDKDASWAHLDIASAANNDGSPYSVYPSGATGVMIRTLVQLAKNLAN</sequence>
<dbReference type="GO" id="GO:0005737">
    <property type="term" value="C:cytoplasm"/>
    <property type="evidence" value="ECO:0007669"/>
    <property type="project" value="InterPro"/>
</dbReference>
<dbReference type="InterPro" id="IPR000819">
    <property type="entry name" value="Peptidase_M17_C"/>
</dbReference>
<evidence type="ECO:0000256" key="3">
    <source>
        <dbReference type="ARBA" id="ARBA00012565"/>
    </source>
</evidence>
<accession>A0A6J6C9J6</accession>
<dbReference type="CDD" id="cd00433">
    <property type="entry name" value="Peptidase_M17"/>
    <property type="match status" value="1"/>
</dbReference>
<protein>
    <recommendedName>
        <fullName evidence="3">leucyl aminopeptidase</fullName>
        <ecNumber evidence="3">3.4.11.1</ecNumber>
    </recommendedName>
</protein>
<dbReference type="EC" id="3.4.11.1" evidence="3"/>
<dbReference type="GO" id="GO:0070006">
    <property type="term" value="F:metalloaminopeptidase activity"/>
    <property type="evidence" value="ECO:0007669"/>
    <property type="project" value="InterPro"/>
</dbReference>
<keyword evidence="6" id="KW-0378">Hydrolase</keyword>
<keyword evidence="5" id="KW-0645">Protease</keyword>
<feature type="domain" description="Cytosol aminopeptidase" evidence="7">
    <location>
        <begin position="306"/>
        <end position="313"/>
    </location>
</feature>
<reference evidence="8" key="1">
    <citation type="submission" date="2020-05" db="EMBL/GenBank/DDBJ databases">
        <authorList>
            <person name="Chiriac C."/>
            <person name="Salcher M."/>
            <person name="Ghai R."/>
            <person name="Kavagutti S V."/>
        </authorList>
    </citation>
    <scope>NUCLEOTIDE SEQUENCE</scope>
</reference>
<evidence type="ECO:0000256" key="2">
    <source>
        <dbReference type="ARBA" id="ARBA00009528"/>
    </source>
</evidence>
<comment type="catalytic activity">
    <reaction evidence="1">
        <text>Release of an N-terminal amino acid, Xaa-|-Yaa-, in which Xaa is preferably Leu, but may be other amino acids including Pro although not Arg or Lys, and Yaa may be Pro. Amino acid amides and methyl esters are also readily hydrolyzed, but rates on arylamides are exceedingly low.</text>
        <dbReference type="EC" id="3.4.11.1"/>
    </reaction>
</comment>
<evidence type="ECO:0000313" key="8">
    <source>
        <dbReference type="EMBL" id="CAB4547083.1"/>
    </source>
</evidence>
<evidence type="ECO:0000259" key="7">
    <source>
        <dbReference type="PROSITE" id="PS00631"/>
    </source>
</evidence>
<evidence type="ECO:0000256" key="6">
    <source>
        <dbReference type="ARBA" id="ARBA00022801"/>
    </source>
</evidence>
<dbReference type="PRINTS" id="PR00481">
    <property type="entry name" value="LAMNOPPTDASE"/>
</dbReference>
<evidence type="ECO:0000256" key="1">
    <source>
        <dbReference type="ARBA" id="ARBA00000135"/>
    </source>
</evidence>
<dbReference type="PROSITE" id="PS00631">
    <property type="entry name" value="CYTOSOL_AP"/>
    <property type="match status" value="1"/>
</dbReference>
<dbReference type="HAMAP" id="MF_00181">
    <property type="entry name" value="Cytosol_peptidase_M17"/>
    <property type="match status" value="1"/>
</dbReference>
<dbReference type="AlphaFoldDB" id="A0A6J6C9J6"/>
<dbReference type="PANTHER" id="PTHR11963">
    <property type="entry name" value="LEUCINE AMINOPEPTIDASE-RELATED"/>
    <property type="match status" value="1"/>
</dbReference>
<dbReference type="InterPro" id="IPR011356">
    <property type="entry name" value="Leucine_aapep/pepB"/>
</dbReference>
<dbReference type="SUPFAM" id="SSF53187">
    <property type="entry name" value="Zn-dependent exopeptidases"/>
    <property type="match status" value="1"/>
</dbReference>
<dbReference type="InterPro" id="IPR023042">
    <property type="entry name" value="Peptidase_M17_leu_NH2_pept"/>
</dbReference>
<gene>
    <name evidence="8" type="ORF">UFOPK1503_00738</name>
    <name evidence="9" type="ORF">UFOPK1693_00542</name>
</gene>